<sequence>MDAPLHRRLLSKEADLQRESPLFSLFPPEIRAKIFTHALSDYEDTDASYNTDTCFSRPSYFAPRKTSVELLRTCRAVYRETWFLPFILKEQTHWLTVSDRAPPGYHEEHDIPELKELLPEIARRLGQDKIEIESLHAFAQMWRVEQGGLAFLLNTKGLHPRHLTLTIRHTDWWFWEDDEPLRFEAGWIKQASKAMSPSTQDFQIELESLERKKDQVDAIGKHMAEHWFFRRSDGTVLYADVSGKCHKISRWTGTSTWHDHRWTRDENERGKLDYYILTVTFASELALGRKGGVVSARAKRNAEEGIYLSAKAARRAGEDFEYQTDGDGDGTDEDGD</sequence>
<dbReference type="AlphaFoldDB" id="A0A9P8QKL5"/>
<feature type="compositionally biased region" description="Acidic residues" evidence="1">
    <location>
        <begin position="319"/>
        <end position="336"/>
    </location>
</feature>
<name>A0A9P8QKL5_9HYPO</name>
<keyword evidence="2" id="KW-0436">Ligase</keyword>
<comment type="caution">
    <text evidence="2">The sequence shown here is derived from an EMBL/GenBank/DDBJ whole genome shotgun (WGS) entry which is preliminary data.</text>
</comment>
<reference evidence="2" key="1">
    <citation type="submission" date="2021-08" db="EMBL/GenBank/DDBJ databases">
        <title>Chromosome-Level Trichoderma cornu-damae using Hi-C Data.</title>
        <authorList>
            <person name="Kim C.S."/>
        </authorList>
    </citation>
    <scope>NUCLEOTIDE SEQUENCE</scope>
    <source>
        <strain evidence="2">KA19-0412C</strain>
    </source>
</reference>
<gene>
    <name evidence="2" type="ORF">Trco_007508</name>
</gene>
<dbReference type="OrthoDB" id="288942at2759"/>
<dbReference type="Proteomes" id="UP000827724">
    <property type="component" value="Unassembled WGS sequence"/>
</dbReference>
<proteinExistence type="predicted"/>
<evidence type="ECO:0000313" key="2">
    <source>
        <dbReference type="EMBL" id="KAH6604062.1"/>
    </source>
</evidence>
<evidence type="ECO:0000313" key="3">
    <source>
        <dbReference type="Proteomes" id="UP000827724"/>
    </source>
</evidence>
<keyword evidence="3" id="KW-1185">Reference proteome</keyword>
<feature type="region of interest" description="Disordered" evidence="1">
    <location>
        <begin position="317"/>
        <end position="336"/>
    </location>
</feature>
<organism evidence="2 3">
    <name type="scientific">Trichoderma cornu-damae</name>
    <dbReference type="NCBI Taxonomy" id="654480"/>
    <lineage>
        <taxon>Eukaryota</taxon>
        <taxon>Fungi</taxon>
        <taxon>Dikarya</taxon>
        <taxon>Ascomycota</taxon>
        <taxon>Pezizomycotina</taxon>
        <taxon>Sordariomycetes</taxon>
        <taxon>Hypocreomycetidae</taxon>
        <taxon>Hypocreales</taxon>
        <taxon>Hypocreaceae</taxon>
        <taxon>Trichoderma</taxon>
    </lineage>
</organism>
<dbReference type="GO" id="GO:0016874">
    <property type="term" value="F:ligase activity"/>
    <property type="evidence" value="ECO:0007669"/>
    <property type="project" value="UniProtKB-KW"/>
</dbReference>
<accession>A0A9P8QKL5</accession>
<dbReference type="EMBL" id="JAIWOZ010000006">
    <property type="protein sequence ID" value="KAH6604062.1"/>
    <property type="molecule type" value="Genomic_DNA"/>
</dbReference>
<protein>
    <submittedName>
        <fullName evidence="2">Alanine--trna ligase</fullName>
    </submittedName>
</protein>
<evidence type="ECO:0000256" key="1">
    <source>
        <dbReference type="SAM" id="MobiDB-lite"/>
    </source>
</evidence>